<evidence type="ECO:0000256" key="1">
    <source>
        <dbReference type="SAM" id="MobiDB-lite"/>
    </source>
</evidence>
<evidence type="ECO:0000313" key="3">
    <source>
        <dbReference type="Proteomes" id="UP000784294"/>
    </source>
</evidence>
<feature type="region of interest" description="Disordered" evidence="1">
    <location>
        <begin position="1"/>
        <end position="65"/>
    </location>
</feature>
<gene>
    <name evidence="2" type="ORF">PXEA_LOCUS1319</name>
</gene>
<proteinExistence type="predicted"/>
<reference evidence="2" key="1">
    <citation type="submission" date="2018-11" db="EMBL/GenBank/DDBJ databases">
        <authorList>
            <consortium name="Pathogen Informatics"/>
        </authorList>
    </citation>
    <scope>NUCLEOTIDE SEQUENCE</scope>
</reference>
<accession>A0A3S5CBN1</accession>
<organism evidence="2 3">
    <name type="scientific">Protopolystoma xenopodis</name>
    <dbReference type="NCBI Taxonomy" id="117903"/>
    <lineage>
        <taxon>Eukaryota</taxon>
        <taxon>Metazoa</taxon>
        <taxon>Spiralia</taxon>
        <taxon>Lophotrochozoa</taxon>
        <taxon>Platyhelminthes</taxon>
        <taxon>Monogenea</taxon>
        <taxon>Polyopisthocotylea</taxon>
        <taxon>Polystomatidea</taxon>
        <taxon>Polystomatidae</taxon>
        <taxon>Protopolystoma</taxon>
    </lineage>
</organism>
<dbReference type="Proteomes" id="UP000784294">
    <property type="component" value="Unassembled WGS sequence"/>
</dbReference>
<comment type="caution">
    <text evidence="2">The sequence shown here is derived from an EMBL/GenBank/DDBJ whole genome shotgun (WGS) entry which is preliminary data.</text>
</comment>
<keyword evidence="3" id="KW-1185">Reference proteome</keyword>
<dbReference type="AlphaFoldDB" id="A0A3S5CBN1"/>
<dbReference type="EMBL" id="CAAALY010002668">
    <property type="protein sequence ID" value="VEL07879.1"/>
    <property type="molecule type" value="Genomic_DNA"/>
</dbReference>
<name>A0A3S5CBN1_9PLAT</name>
<protein>
    <submittedName>
        <fullName evidence="2">Uncharacterized protein</fullName>
    </submittedName>
</protein>
<sequence length="135" mass="14913">MGCSAKLRSPPSHRAGHVTLKQTKRESSSRRSSLPASLTLPHTSGEWDSINEREGTRGVCSAPKPGRCRSPTFPLPFIAWQQCTCPTLHTSLPKSRRRPCSTWLVTDNSHLGAVSITPEYELGLEHRSGDFSQMD</sequence>
<evidence type="ECO:0000313" key="2">
    <source>
        <dbReference type="EMBL" id="VEL07879.1"/>
    </source>
</evidence>